<feature type="region of interest" description="Disordered" evidence="1">
    <location>
        <begin position="27"/>
        <end position="85"/>
    </location>
</feature>
<evidence type="ECO:0000313" key="2">
    <source>
        <dbReference type="EMBL" id="VDK49815.1"/>
    </source>
</evidence>
<gene>
    <name evidence="2" type="ORF">DILT_LOCUS1752</name>
</gene>
<proteinExistence type="predicted"/>
<keyword evidence="3" id="KW-1185">Reference proteome</keyword>
<protein>
    <submittedName>
        <fullName evidence="2">Uncharacterized protein</fullName>
    </submittedName>
</protein>
<evidence type="ECO:0000256" key="1">
    <source>
        <dbReference type="SAM" id="MobiDB-lite"/>
    </source>
</evidence>
<dbReference type="Proteomes" id="UP000281553">
    <property type="component" value="Unassembled WGS sequence"/>
</dbReference>
<dbReference type="AlphaFoldDB" id="A0A3P6R8P5"/>
<evidence type="ECO:0000313" key="3">
    <source>
        <dbReference type="Proteomes" id="UP000281553"/>
    </source>
</evidence>
<feature type="compositionally biased region" description="Polar residues" evidence="1">
    <location>
        <begin position="27"/>
        <end position="37"/>
    </location>
</feature>
<name>A0A3P6R8P5_DIBLA</name>
<dbReference type="EMBL" id="UYRU01014093">
    <property type="protein sequence ID" value="VDK49815.1"/>
    <property type="molecule type" value="Genomic_DNA"/>
</dbReference>
<accession>A0A3P6R8P5</accession>
<feature type="compositionally biased region" description="Low complexity" evidence="1">
    <location>
        <begin position="50"/>
        <end position="60"/>
    </location>
</feature>
<reference evidence="2 3" key="1">
    <citation type="submission" date="2018-11" db="EMBL/GenBank/DDBJ databases">
        <authorList>
            <consortium name="Pathogen Informatics"/>
        </authorList>
    </citation>
    <scope>NUCLEOTIDE SEQUENCE [LARGE SCALE GENOMIC DNA]</scope>
</reference>
<sequence>MEPDFDSLVPDGIVDFIDYTKLHQLTSGLEDTTTAQPIGSKAGVETATAESPQESGEPTSPSSPPTRQNALPSIESWVRNANFSP</sequence>
<organism evidence="2 3">
    <name type="scientific">Dibothriocephalus latus</name>
    <name type="common">Fish tapeworm</name>
    <name type="synonym">Diphyllobothrium latum</name>
    <dbReference type="NCBI Taxonomy" id="60516"/>
    <lineage>
        <taxon>Eukaryota</taxon>
        <taxon>Metazoa</taxon>
        <taxon>Spiralia</taxon>
        <taxon>Lophotrochozoa</taxon>
        <taxon>Platyhelminthes</taxon>
        <taxon>Cestoda</taxon>
        <taxon>Eucestoda</taxon>
        <taxon>Diphyllobothriidea</taxon>
        <taxon>Diphyllobothriidae</taxon>
        <taxon>Dibothriocephalus</taxon>
    </lineage>
</organism>